<accession>A0A1G7TCX0</accession>
<comment type="similarity">
    <text evidence="1">Belongs to the type-I restriction system S methylase family.</text>
</comment>
<gene>
    <name evidence="6" type="ORF">SAMN04244560_02155</name>
</gene>
<dbReference type="GO" id="GO:0009307">
    <property type="term" value="P:DNA restriction-modification system"/>
    <property type="evidence" value="ECO:0007669"/>
    <property type="project" value="UniProtKB-KW"/>
</dbReference>
<organism evidence="6 7">
    <name type="scientific">Thermoanaerobacter thermohydrosulfuricus</name>
    <name type="common">Clostridium thermohydrosulfuricum</name>
    <dbReference type="NCBI Taxonomy" id="1516"/>
    <lineage>
        <taxon>Bacteria</taxon>
        <taxon>Bacillati</taxon>
        <taxon>Bacillota</taxon>
        <taxon>Clostridia</taxon>
        <taxon>Thermoanaerobacterales</taxon>
        <taxon>Thermoanaerobacteraceae</taxon>
        <taxon>Thermoanaerobacter</taxon>
    </lineage>
</organism>
<evidence type="ECO:0000256" key="1">
    <source>
        <dbReference type="ARBA" id="ARBA00010923"/>
    </source>
</evidence>
<dbReference type="Pfam" id="PF01420">
    <property type="entry name" value="Methylase_S"/>
    <property type="match status" value="2"/>
</dbReference>
<dbReference type="AlphaFoldDB" id="A0A1G7TCX0"/>
<dbReference type="RefSeq" id="WP_074592783.1">
    <property type="nucleotide sequence ID" value="NZ_FNBS01000062.1"/>
</dbReference>
<proteinExistence type="inferred from homology"/>
<evidence type="ECO:0000256" key="4">
    <source>
        <dbReference type="SAM" id="Coils"/>
    </source>
</evidence>
<dbReference type="InterPro" id="IPR000055">
    <property type="entry name" value="Restrct_endonuc_typeI_TRD"/>
</dbReference>
<feature type="domain" description="Type I restriction modification DNA specificity" evidence="5">
    <location>
        <begin position="291"/>
        <end position="447"/>
    </location>
</feature>
<dbReference type="Gene3D" id="3.90.220.20">
    <property type="entry name" value="DNA methylase specificity domains"/>
    <property type="match status" value="2"/>
</dbReference>
<sequence>MKIFKIQFNSFARDITLKTYPFFDYPIKKDWIYLKKILISKNKEYDIKSGRTPNTQKNEYWNGDYEFLTMNYIDRDIFTIMPNIDDKISDIAVEECKQLLEVPKGNLLVSNARTIGLSVITDRSLFVNQNMFWLKIDENKYTKEFLNLFFNFIFLKFAAKRWYNKYLSKDEFLYIKIPSVKIDAQREIISKVEPLISKIKELKVQIKEPKLIADEVFSEYFKLNLSQYSNLEKKHIFRENLLNLSKSAQLRSSLKFHHPKLDFILEKIKGVKTVKFKQLLEEPIRRGVQPEYDENGEIQVVKTANLKNGYIDLSEAEYVNDEFFKIKRKKAGVKYLDILIASTGTGSIGKVDIWESNEEALADGHISIIRVNQEKVNPYYLTYYLRSIFGYSQVEANFSGMSNQIEIYSNDIERFEILFPDKTVQDQIVKEIDSKLNEQRKLIKQIERLKQRIGDLIEKAVLEEETK</sequence>
<evidence type="ECO:0000256" key="2">
    <source>
        <dbReference type="ARBA" id="ARBA00022747"/>
    </source>
</evidence>
<dbReference type="SUPFAM" id="SSF116734">
    <property type="entry name" value="DNA methylase specificity domain"/>
    <property type="match status" value="2"/>
</dbReference>
<evidence type="ECO:0000313" key="6">
    <source>
        <dbReference type="EMBL" id="SDG32440.1"/>
    </source>
</evidence>
<reference evidence="6 7" key="1">
    <citation type="submission" date="2016-10" db="EMBL/GenBank/DDBJ databases">
        <authorList>
            <person name="de Groot N.N."/>
        </authorList>
    </citation>
    <scope>NUCLEOTIDE SEQUENCE [LARGE SCALE GENOMIC DNA]</scope>
    <source>
        <strain evidence="6 7">DSM 569</strain>
    </source>
</reference>
<dbReference type="PANTHER" id="PTHR30408">
    <property type="entry name" value="TYPE-1 RESTRICTION ENZYME ECOKI SPECIFICITY PROTEIN"/>
    <property type="match status" value="1"/>
</dbReference>
<feature type="domain" description="Type I restriction modification DNA specificity" evidence="5">
    <location>
        <begin position="46"/>
        <end position="206"/>
    </location>
</feature>
<evidence type="ECO:0000259" key="5">
    <source>
        <dbReference type="Pfam" id="PF01420"/>
    </source>
</evidence>
<keyword evidence="3" id="KW-0238">DNA-binding</keyword>
<feature type="coiled-coil region" evidence="4">
    <location>
        <begin position="429"/>
        <end position="466"/>
    </location>
</feature>
<dbReference type="EMBL" id="FNBS01000062">
    <property type="protein sequence ID" value="SDG32440.1"/>
    <property type="molecule type" value="Genomic_DNA"/>
</dbReference>
<evidence type="ECO:0000256" key="3">
    <source>
        <dbReference type="ARBA" id="ARBA00023125"/>
    </source>
</evidence>
<dbReference type="InterPro" id="IPR044946">
    <property type="entry name" value="Restrct_endonuc_typeI_TRD_sf"/>
</dbReference>
<dbReference type="GO" id="GO:0003677">
    <property type="term" value="F:DNA binding"/>
    <property type="evidence" value="ECO:0007669"/>
    <property type="project" value="UniProtKB-KW"/>
</dbReference>
<keyword evidence="2" id="KW-0680">Restriction system</keyword>
<dbReference type="InterPro" id="IPR052021">
    <property type="entry name" value="Type-I_RS_S_subunit"/>
</dbReference>
<dbReference type="PANTHER" id="PTHR30408:SF12">
    <property type="entry name" value="TYPE I RESTRICTION ENZYME MJAVIII SPECIFICITY SUBUNIT"/>
    <property type="match status" value="1"/>
</dbReference>
<dbReference type="Proteomes" id="UP000183404">
    <property type="component" value="Unassembled WGS sequence"/>
</dbReference>
<evidence type="ECO:0000313" key="7">
    <source>
        <dbReference type="Proteomes" id="UP000183404"/>
    </source>
</evidence>
<name>A0A1G7TCX0_THETY</name>
<keyword evidence="4" id="KW-0175">Coiled coil</keyword>
<protein>
    <submittedName>
        <fullName evidence="6">Type I restriction modification DNA specificity domain-containing protein</fullName>
    </submittedName>
</protein>